<dbReference type="GeneID" id="63866258"/>
<proteinExistence type="predicted"/>
<dbReference type="EMBL" id="KZ824690">
    <property type="protein sequence ID" value="RAK72717.1"/>
    <property type="molecule type" value="Genomic_DNA"/>
</dbReference>
<dbReference type="OrthoDB" id="10262413at2759"/>
<dbReference type="Proteomes" id="UP000249789">
    <property type="component" value="Unassembled WGS sequence"/>
</dbReference>
<organism evidence="1 2">
    <name type="scientific">Aspergillus fijiensis CBS 313.89</name>
    <dbReference type="NCBI Taxonomy" id="1448319"/>
    <lineage>
        <taxon>Eukaryota</taxon>
        <taxon>Fungi</taxon>
        <taxon>Dikarya</taxon>
        <taxon>Ascomycota</taxon>
        <taxon>Pezizomycotina</taxon>
        <taxon>Eurotiomycetes</taxon>
        <taxon>Eurotiomycetidae</taxon>
        <taxon>Eurotiales</taxon>
        <taxon>Aspergillaceae</taxon>
        <taxon>Aspergillus</taxon>
    </lineage>
</organism>
<dbReference type="AlphaFoldDB" id="A0A8G1RHX3"/>
<gene>
    <name evidence="1" type="ORF">BO72DRAFT_500755</name>
</gene>
<sequence>MSHNVLITGVSGYLGGTFLARLSTPLLPGLSESFALVKTDAQGEACRRYGAEPLRFDAYSQTAIRTAIIENQIAIAYFMIDCDKFENQEGFIQALSESPPLLWFRHQTSRLQGVHIPSNVGRALGGRLNTGLSIS</sequence>
<reference evidence="1 2" key="1">
    <citation type="submission" date="2018-02" db="EMBL/GenBank/DDBJ databases">
        <title>The genomes of Aspergillus section Nigri reveals drivers in fungal speciation.</title>
        <authorList>
            <consortium name="DOE Joint Genome Institute"/>
            <person name="Vesth T.C."/>
            <person name="Nybo J."/>
            <person name="Theobald S."/>
            <person name="Brandl J."/>
            <person name="Frisvad J.C."/>
            <person name="Nielsen K.F."/>
            <person name="Lyhne E.K."/>
            <person name="Kogle M.E."/>
            <person name="Kuo A."/>
            <person name="Riley R."/>
            <person name="Clum A."/>
            <person name="Nolan M."/>
            <person name="Lipzen A."/>
            <person name="Salamov A."/>
            <person name="Henrissat B."/>
            <person name="Wiebenga A."/>
            <person name="De vries R.P."/>
            <person name="Grigoriev I.V."/>
            <person name="Mortensen U.H."/>
            <person name="Andersen M.R."/>
            <person name="Baker S.E."/>
        </authorList>
    </citation>
    <scope>NUCLEOTIDE SEQUENCE [LARGE SCALE GENOMIC DNA]</scope>
    <source>
        <strain evidence="1 2">CBS 313.89</strain>
    </source>
</reference>
<accession>A0A8G1RHX3</accession>
<dbReference type="VEuPathDB" id="FungiDB:BO72DRAFT_500755"/>
<evidence type="ECO:0000313" key="1">
    <source>
        <dbReference type="EMBL" id="RAK72717.1"/>
    </source>
</evidence>
<evidence type="ECO:0000313" key="2">
    <source>
        <dbReference type="Proteomes" id="UP000249789"/>
    </source>
</evidence>
<evidence type="ECO:0008006" key="3">
    <source>
        <dbReference type="Google" id="ProtNLM"/>
    </source>
</evidence>
<dbReference type="RefSeq" id="XP_040796729.1">
    <property type="nucleotide sequence ID" value="XM_040948925.1"/>
</dbReference>
<keyword evidence="2" id="KW-1185">Reference proteome</keyword>
<protein>
    <recommendedName>
        <fullName evidence="3">NAD(P)-binding protein</fullName>
    </recommendedName>
</protein>
<name>A0A8G1RHX3_9EURO</name>